<dbReference type="OrthoDB" id="9810923at2"/>
<dbReference type="CDD" id="cd00090">
    <property type="entry name" value="HTH_ARSR"/>
    <property type="match status" value="1"/>
</dbReference>
<dbReference type="PRINTS" id="PR00778">
    <property type="entry name" value="HTHARSR"/>
</dbReference>
<dbReference type="Gene3D" id="1.10.10.10">
    <property type="entry name" value="Winged helix-like DNA-binding domain superfamily/Winged helix DNA-binding domain"/>
    <property type="match status" value="1"/>
</dbReference>
<dbReference type="RefSeq" id="WP_149620990.1">
    <property type="nucleotide sequence ID" value="NZ_VOBL01000033.1"/>
</dbReference>
<keyword evidence="2" id="KW-0238">DNA-binding</keyword>
<dbReference type="Proteomes" id="UP000323856">
    <property type="component" value="Unassembled WGS sequence"/>
</dbReference>
<accession>A0A5B0E2C6</accession>
<sequence>MNADKQICGLDPSSEYVDLAAEVFGILSDSTRIRIILALRRTAELSVNAIAEEVGKTRPGVSQHLARLRMARMVTTRQDGTKVLYRLSDEHASALVSEAIKQAEHSVANGQLPQHHHTMQG</sequence>
<evidence type="ECO:0000256" key="3">
    <source>
        <dbReference type="ARBA" id="ARBA00023163"/>
    </source>
</evidence>
<dbReference type="NCBIfam" id="NF033788">
    <property type="entry name" value="HTH_metalloreg"/>
    <property type="match status" value="1"/>
</dbReference>
<dbReference type="InterPro" id="IPR001845">
    <property type="entry name" value="HTH_ArsR_DNA-bd_dom"/>
</dbReference>
<dbReference type="AlphaFoldDB" id="A0A5B0E2C6"/>
<keyword evidence="3" id="KW-0804">Transcription</keyword>
<evidence type="ECO:0000256" key="2">
    <source>
        <dbReference type="ARBA" id="ARBA00023125"/>
    </source>
</evidence>
<reference evidence="5 6" key="1">
    <citation type="submission" date="2019-07" db="EMBL/GenBank/DDBJ databases">
        <title>Analysis of the biochemical properties, biological activity and biotechnological potential of siderophores and biosurfactants produced by Antarctic psychrotolerant bacteria.</title>
        <authorList>
            <person name="Styczynski M."/>
            <person name="Krucon T."/>
            <person name="Decewicz P."/>
            <person name="Dziewit L."/>
        </authorList>
    </citation>
    <scope>NUCLEOTIDE SEQUENCE [LARGE SCALE GENOMIC DNA]</scope>
    <source>
        <strain evidence="5 6">ANT_H27</strain>
    </source>
</reference>
<dbReference type="InterPro" id="IPR036390">
    <property type="entry name" value="WH_DNA-bd_sf"/>
</dbReference>
<dbReference type="PANTHER" id="PTHR43132">
    <property type="entry name" value="ARSENICAL RESISTANCE OPERON REPRESSOR ARSR-RELATED"/>
    <property type="match status" value="1"/>
</dbReference>
<proteinExistence type="predicted"/>
<comment type="caution">
    <text evidence="5">The sequence shown here is derived from an EMBL/GenBank/DDBJ whole genome shotgun (WGS) entry which is preliminary data.</text>
</comment>
<dbReference type="Pfam" id="PF01022">
    <property type="entry name" value="HTH_5"/>
    <property type="match status" value="1"/>
</dbReference>
<dbReference type="SMART" id="SM00418">
    <property type="entry name" value="HTH_ARSR"/>
    <property type="match status" value="1"/>
</dbReference>
<evidence type="ECO:0000313" key="5">
    <source>
        <dbReference type="EMBL" id="KAA0973207.1"/>
    </source>
</evidence>
<evidence type="ECO:0000313" key="6">
    <source>
        <dbReference type="Proteomes" id="UP000323856"/>
    </source>
</evidence>
<dbReference type="InterPro" id="IPR011991">
    <property type="entry name" value="ArsR-like_HTH"/>
</dbReference>
<evidence type="ECO:0000259" key="4">
    <source>
        <dbReference type="PROSITE" id="PS50987"/>
    </source>
</evidence>
<organism evidence="5 6">
    <name type="scientific">Paeniglutamicibacter gangotriensis</name>
    <dbReference type="NCBI Taxonomy" id="254787"/>
    <lineage>
        <taxon>Bacteria</taxon>
        <taxon>Bacillati</taxon>
        <taxon>Actinomycetota</taxon>
        <taxon>Actinomycetes</taxon>
        <taxon>Micrococcales</taxon>
        <taxon>Micrococcaceae</taxon>
        <taxon>Paeniglutamicibacter</taxon>
    </lineage>
</organism>
<evidence type="ECO:0000256" key="1">
    <source>
        <dbReference type="ARBA" id="ARBA00023015"/>
    </source>
</evidence>
<dbReference type="SUPFAM" id="SSF46785">
    <property type="entry name" value="Winged helix' DNA-binding domain"/>
    <property type="match status" value="1"/>
</dbReference>
<dbReference type="PANTHER" id="PTHR43132:SF8">
    <property type="entry name" value="HTH-TYPE TRANSCRIPTIONAL REGULATOR KMTR"/>
    <property type="match status" value="1"/>
</dbReference>
<dbReference type="InterPro" id="IPR036388">
    <property type="entry name" value="WH-like_DNA-bd_sf"/>
</dbReference>
<name>A0A5B0E2C6_9MICC</name>
<dbReference type="InterPro" id="IPR051011">
    <property type="entry name" value="Metal_resp_trans_reg"/>
</dbReference>
<dbReference type="PROSITE" id="PS50987">
    <property type="entry name" value="HTH_ARSR_2"/>
    <property type="match status" value="1"/>
</dbReference>
<dbReference type="GO" id="GO:0003700">
    <property type="term" value="F:DNA-binding transcription factor activity"/>
    <property type="evidence" value="ECO:0007669"/>
    <property type="project" value="InterPro"/>
</dbReference>
<feature type="domain" description="HTH arsR-type" evidence="4">
    <location>
        <begin position="12"/>
        <end position="107"/>
    </location>
</feature>
<dbReference type="EMBL" id="VOBL01000033">
    <property type="protein sequence ID" value="KAA0973207.1"/>
    <property type="molecule type" value="Genomic_DNA"/>
</dbReference>
<dbReference type="GO" id="GO:0003677">
    <property type="term" value="F:DNA binding"/>
    <property type="evidence" value="ECO:0007669"/>
    <property type="project" value="UniProtKB-KW"/>
</dbReference>
<keyword evidence="1" id="KW-0805">Transcription regulation</keyword>
<gene>
    <name evidence="5" type="ORF">FQ154_19335</name>
</gene>
<protein>
    <submittedName>
        <fullName evidence="5">Helix-turn-helix transcriptional regulator</fullName>
    </submittedName>
</protein>